<gene>
    <name evidence="7" type="ORF">DES32_3230</name>
</gene>
<dbReference type="PANTHER" id="PTHR13887:SF14">
    <property type="entry name" value="DISULFIDE BOND FORMATION PROTEIN D"/>
    <property type="match status" value="1"/>
</dbReference>
<evidence type="ECO:0000256" key="5">
    <source>
        <dbReference type="SAM" id="SignalP"/>
    </source>
</evidence>
<sequence length="266" mass="28405">MLGFLALGRGLAGSLAACLAIAMAAALAGGAPVNAAEFSDAQKGEIESIVKAYILKNPEIVQQAFEELTNREKASEAAARAKSLSDVQGPLYSSPNEAIVGNPQGKITLVEFFDYNCGYCKKMLPDLARLIKENPDLRVILRDFPVLSDASIDAATIAASVRDQFKGEKFWEYHQRLLGLHGLVGKEQAVDLAQEMGADMPRLARDAQAPSAKAGLEESFKFGRLLQIQGTPSYVVGDAVVDGAVGFEDLQGKVNNVRKCGKTVCS</sequence>
<keyword evidence="3" id="KW-1015">Disulfide bond</keyword>
<dbReference type="Gene3D" id="3.40.30.10">
    <property type="entry name" value="Glutaredoxin"/>
    <property type="match status" value="1"/>
</dbReference>
<dbReference type="InterPro" id="IPR001853">
    <property type="entry name" value="DSBA-like_thioredoxin_dom"/>
</dbReference>
<evidence type="ECO:0000256" key="3">
    <source>
        <dbReference type="ARBA" id="ARBA00023157"/>
    </source>
</evidence>
<evidence type="ECO:0000256" key="4">
    <source>
        <dbReference type="ARBA" id="ARBA00023284"/>
    </source>
</evidence>
<organism evidence="7 8">
    <name type="scientific">Methylovirgula ligni</name>
    <dbReference type="NCBI Taxonomy" id="569860"/>
    <lineage>
        <taxon>Bacteria</taxon>
        <taxon>Pseudomonadati</taxon>
        <taxon>Pseudomonadota</taxon>
        <taxon>Alphaproteobacteria</taxon>
        <taxon>Hyphomicrobiales</taxon>
        <taxon>Beijerinckiaceae</taxon>
        <taxon>Methylovirgula</taxon>
    </lineage>
</organism>
<keyword evidence="8" id="KW-1185">Reference proteome</keyword>
<dbReference type="Pfam" id="PF18312">
    <property type="entry name" value="ScsC_N"/>
    <property type="match status" value="1"/>
</dbReference>
<evidence type="ECO:0000259" key="6">
    <source>
        <dbReference type="PROSITE" id="PS51352"/>
    </source>
</evidence>
<dbReference type="CDD" id="cd03023">
    <property type="entry name" value="DsbA_Com1_like"/>
    <property type="match status" value="1"/>
</dbReference>
<dbReference type="Pfam" id="PF01323">
    <property type="entry name" value="DSBA"/>
    <property type="match status" value="1"/>
</dbReference>
<dbReference type="RefSeq" id="WP_165204365.1">
    <property type="nucleotide sequence ID" value="NZ_CP025086.1"/>
</dbReference>
<reference evidence="7 8" key="1">
    <citation type="submission" date="2018-08" db="EMBL/GenBank/DDBJ databases">
        <title>Genomic Encyclopedia of Type Strains, Phase IV (KMG-IV): sequencing the most valuable type-strain genomes for metagenomic binning, comparative biology and taxonomic classification.</title>
        <authorList>
            <person name="Goeker M."/>
        </authorList>
    </citation>
    <scope>NUCLEOTIDE SEQUENCE [LARGE SCALE GENOMIC DNA]</scope>
    <source>
        <strain evidence="7 8">BW863</strain>
    </source>
</reference>
<feature type="domain" description="Thioredoxin" evidence="6">
    <location>
        <begin position="27"/>
        <end position="259"/>
    </location>
</feature>
<dbReference type="PROSITE" id="PS00194">
    <property type="entry name" value="THIOREDOXIN_1"/>
    <property type="match status" value="1"/>
</dbReference>
<dbReference type="EMBL" id="QUMO01000006">
    <property type="protein sequence ID" value="REF83311.1"/>
    <property type="molecule type" value="Genomic_DNA"/>
</dbReference>
<dbReference type="Proteomes" id="UP000256900">
    <property type="component" value="Unassembled WGS sequence"/>
</dbReference>
<evidence type="ECO:0000256" key="2">
    <source>
        <dbReference type="ARBA" id="ARBA00023002"/>
    </source>
</evidence>
<feature type="chain" id="PRO_5017643489" evidence="5">
    <location>
        <begin position="36"/>
        <end position="266"/>
    </location>
</feature>
<keyword evidence="4" id="KW-0676">Redox-active center</keyword>
<keyword evidence="7" id="KW-0413">Isomerase</keyword>
<dbReference type="AlphaFoldDB" id="A0A3D9YN41"/>
<proteinExistence type="predicted"/>
<evidence type="ECO:0000313" key="8">
    <source>
        <dbReference type="Proteomes" id="UP000256900"/>
    </source>
</evidence>
<keyword evidence="1 5" id="KW-0732">Signal</keyword>
<dbReference type="PANTHER" id="PTHR13887">
    <property type="entry name" value="GLUTATHIONE S-TRANSFERASE KAPPA"/>
    <property type="match status" value="1"/>
</dbReference>
<comment type="caution">
    <text evidence="7">The sequence shown here is derived from an EMBL/GenBank/DDBJ whole genome shotgun (WGS) entry which is preliminary data.</text>
</comment>
<dbReference type="InterPro" id="IPR036249">
    <property type="entry name" value="Thioredoxin-like_sf"/>
</dbReference>
<dbReference type="GO" id="GO:0016853">
    <property type="term" value="F:isomerase activity"/>
    <property type="evidence" value="ECO:0007669"/>
    <property type="project" value="UniProtKB-KW"/>
</dbReference>
<dbReference type="InterPro" id="IPR017937">
    <property type="entry name" value="Thioredoxin_CS"/>
</dbReference>
<dbReference type="InterPro" id="IPR013766">
    <property type="entry name" value="Thioredoxin_domain"/>
</dbReference>
<name>A0A3D9YN41_9HYPH</name>
<dbReference type="PROSITE" id="PS51352">
    <property type="entry name" value="THIOREDOXIN_2"/>
    <property type="match status" value="1"/>
</dbReference>
<protein>
    <submittedName>
        <fullName evidence="7">Protein-disulfide isomerase</fullName>
    </submittedName>
</protein>
<dbReference type="InterPro" id="IPR041205">
    <property type="entry name" value="ScsC_N"/>
</dbReference>
<dbReference type="GO" id="GO:0015036">
    <property type="term" value="F:disulfide oxidoreductase activity"/>
    <property type="evidence" value="ECO:0007669"/>
    <property type="project" value="UniProtKB-ARBA"/>
</dbReference>
<evidence type="ECO:0000313" key="7">
    <source>
        <dbReference type="EMBL" id="REF83311.1"/>
    </source>
</evidence>
<evidence type="ECO:0000256" key="1">
    <source>
        <dbReference type="ARBA" id="ARBA00022729"/>
    </source>
</evidence>
<dbReference type="SUPFAM" id="SSF52833">
    <property type="entry name" value="Thioredoxin-like"/>
    <property type="match status" value="1"/>
</dbReference>
<feature type="signal peptide" evidence="5">
    <location>
        <begin position="1"/>
        <end position="35"/>
    </location>
</feature>
<keyword evidence="2" id="KW-0560">Oxidoreductase</keyword>
<accession>A0A3D9YN41</accession>